<gene>
    <name evidence="1" type="ORF">LPJ66_005786</name>
</gene>
<dbReference type="Proteomes" id="UP001150581">
    <property type="component" value="Unassembled WGS sequence"/>
</dbReference>
<keyword evidence="2" id="KW-1185">Reference proteome</keyword>
<sequence length="440" mass="47617">MVNRSSIKIDSLLAFIATVAVASAQEGWGGQANAYLPAANMPAWPYNAANFGYAQPNAYRPMMRGKAMVARVFDDDYASYETEPTVYSADIDSSTELEYSNNGHNNNVYNSYEVQPTVEPPYTPYTKYKAVENMETHTGCPIIGPVTVTKTETCYVTLPPLPPLPPVTVTVTSTTTSTGAGGSTTTVTEPTTEFDTTTQTVTSTITRTVAPTSDTTTYNTSTTSTSDTTSTGYSSALGYDTELPTPVYSSVAPGSEYLTLEPTATNSYGSESDSTIFLTTTRTSTSTSTEFIDTTSEATVTRLLNGGAQFATDIANKHSKPKHRVNIVLLDSASKNFAPAISEHLLIKPAKAAVPNQNAQRWMPYVDPNARANLRMSTEENIMGAEGVKQEAVRGMGERSSEVRRNTEAPVNKSPQELMDSIGFRIRHGTGRNNIRRYAY</sequence>
<comment type="caution">
    <text evidence="1">The sequence shown here is derived from an EMBL/GenBank/DDBJ whole genome shotgun (WGS) entry which is preliminary data.</text>
</comment>
<reference evidence="1" key="1">
    <citation type="submission" date="2022-07" db="EMBL/GenBank/DDBJ databases">
        <title>Phylogenomic reconstructions and comparative analyses of Kickxellomycotina fungi.</title>
        <authorList>
            <person name="Reynolds N.K."/>
            <person name="Stajich J.E."/>
            <person name="Barry K."/>
            <person name="Grigoriev I.V."/>
            <person name="Crous P."/>
            <person name="Smith M.E."/>
        </authorList>
    </citation>
    <scope>NUCLEOTIDE SEQUENCE</scope>
    <source>
        <strain evidence="1">Benny 63K</strain>
    </source>
</reference>
<evidence type="ECO:0000313" key="2">
    <source>
        <dbReference type="Proteomes" id="UP001150581"/>
    </source>
</evidence>
<organism evidence="1 2">
    <name type="scientific">Kickxella alabastrina</name>
    <dbReference type="NCBI Taxonomy" id="61397"/>
    <lineage>
        <taxon>Eukaryota</taxon>
        <taxon>Fungi</taxon>
        <taxon>Fungi incertae sedis</taxon>
        <taxon>Zoopagomycota</taxon>
        <taxon>Kickxellomycotina</taxon>
        <taxon>Kickxellomycetes</taxon>
        <taxon>Kickxellales</taxon>
        <taxon>Kickxellaceae</taxon>
        <taxon>Kickxella</taxon>
    </lineage>
</organism>
<evidence type="ECO:0000313" key="1">
    <source>
        <dbReference type="EMBL" id="KAJ1893398.1"/>
    </source>
</evidence>
<dbReference type="EMBL" id="JANBPG010000842">
    <property type="protein sequence ID" value="KAJ1893398.1"/>
    <property type="molecule type" value="Genomic_DNA"/>
</dbReference>
<proteinExistence type="predicted"/>
<accession>A0ACC1IEY1</accession>
<protein>
    <submittedName>
        <fullName evidence="1">Uncharacterized protein</fullName>
    </submittedName>
</protein>
<name>A0ACC1IEY1_9FUNG</name>